<evidence type="ECO:0000256" key="9">
    <source>
        <dbReference type="ARBA" id="ARBA00022801"/>
    </source>
</evidence>
<evidence type="ECO:0000256" key="13">
    <source>
        <dbReference type="ARBA" id="ARBA00023128"/>
    </source>
</evidence>
<accession>A0AAN8LNC8</accession>
<dbReference type="Gene3D" id="1.25.40.10">
    <property type="entry name" value="Tetratricopeptide repeat domain"/>
    <property type="match status" value="1"/>
</dbReference>
<comment type="cofactor">
    <cofactor evidence="2">
        <name>Mg(2+)</name>
        <dbReference type="ChEBI" id="CHEBI:18420"/>
    </cofactor>
</comment>
<evidence type="ECO:0000256" key="4">
    <source>
        <dbReference type="ARBA" id="ARBA00007626"/>
    </source>
</evidence>
<dbReference type="PANTHER" id="PTHR13547">
    <property type="match status" value="1"/>
</dbReference>
<evidence type="ECO:0000256" key="3">
    <source>
        <dbReference type="ARBA" id="ARBA00004173"/>
    </source>
</evidence>
<reference evidence="15 16" key="1">
    <citation type="submission" date="2021-04" db="EMBL/GenBank/DDBJ databases">
        <authorList>
            <person name="De Guttry C."/>
            <person name="Zahm M."/>
            <person name="Klopp C."/>
            <person name="Cabau C."/>
            <person name="Louis A."/>
            <person name="Berthelot C."/>
            <person name="Parey E."/>
            <person name="Roest Crollius H."/>
            <person name="Montfort J."/>
            <person name="Robinson-Rechavi M."/>
            <person name="Bucao C."/>
            <person name="Bouchez O."/>
            <person name="Gislard M."/>
            <person name="Lluch J."/>
            <person name="Milhes M."/>
            <person name="Lampietro C."/>
            <person name="Lopez Roques C."/>
            <person name="Donnadieu C."/>
            <person name="Braasch I."/>
            <person name="Desvignes T."/>
            <person name="Postlethwait J."/>
            <person name="Bobe J."/>
            <person name="Wedekind C."/>
            <person name="Guiguen Y."/>
        </authorList>
    </citation>
    <scope>NUCLEOTIDE SEQUENCE [LARGE SCALE GENOMIC DNA]</scope>
    <source>
        <strain evidence="15">Cs_M1</strain>
        <tissue evidence="15">Blood</tissue>
    </source>
</reference>
<keyword evidence="13" id="KW-0496">Mitochondrion</keyword>
<keyword evidence="7" id="KW-0540">Nuclease</keyword>
<evidence type="ECO:0000313" key="16">
    <source>
        <dbReference type="Proteomes" id="UP001356427"/>
    </source>
</evidence>
<dbReference type="AlphaFoldDB" id="A0AAN8LNC8"/>
<proteinExistence type="inferred from homology"/>
<evidence type="ECO:0000256" key="11">
    <source>
        <dbReference type="ARBA" id="ARBA00022842"/>
    </source>
</evidence>
<dbReference type="Proteomes" id="UP001356427">
    <property type="component" value="Unassembled WGS sequence"/>
</dbReference>
<dbReference type="GO" id="GO:0001682">
    <property type="term" value="P:tRNA 5'-leader removal"/>
    <property type="evidence" value="ECO:0007669"/>
    <property type="project" value="TreeGrafter"/>
</dbReference>
<keyword evidence="11" id="KW-0460">Magnesium</keyword>
<evidence type="ECO:0000256" key="6">
    <source>
        <dbReference type="ARBA" id="ARBA00022694"/>
    </source>
</evidence>
<keyword evidence="8" id="KW-0479">Metal-binding</keyword>
<comment type="caution">
    <text evidence="15">The sequence shown here is derived from an EMBL/GenBank/DDBJ whole genome shotgun (WGS) entry which is preliminary data.</text>
</comment>
<dbReference type="Gene3D" id="3.40.50.11980">
    <property type="match status" value="1"/>
</dbReference>
<dbReference type="GO" id="GO:0030678">
    <property type="term" value="C:mitochondrial ribonuclease P complex"/>
    <property type="evidence" value="ECO:0007669"/>
    <property type="project" value="TreeGrafter"/>
</dbReference>
<organism evidence="15 16">
    <name type="scientific">Coregonus suidteri</name>
    <dbReference type="NCBI Taxonomy" id="861788"/>
    <lineage>
        <taxon>Eukaryota</taxon>
        <taxon>Metazoa</taxon>
        <taxon>Chordata</taxon>
        <taxon>Craniata</taxon>
        <taxon>Vertebrata</taxon>
        <taxon>Euteleostomi</taxon>
        <taxon>Actinopterygii</taxon>
        <taxon>Neopterygii</taxon>
        <taxon>Teleostei</taxon>
        <taxon>Protacanthopterygii</taxon>
        <taxon>Salmoniformes</taxon>
        <taxon>Salmonidae</taxon>
        <taxon>Coregoninae</taxon>
        <taxon>Coregonus</taxon>
    </lineage>
</organism>
<keyword evidence="12" id="KW-0809">Transit peptide</keyword>
<dbReference type="PANTHER" id="PTHR13547:SF1">
    <property type="entry name" value="MITOCHONDRIAL RIBONUCLEASE P CATALYTIC SUBUNIT"/>
    <property type="match status" value="1"/>
</dbReference>
<comment type="subcellular location">
    <subcellularLocation>
        <location evidence="3">Mitochondrion</location>
    </subcellularLocation>
</comment>
<evidence type="ECO:0000256" key="2">
    <source>
        <dbReference type="ARBA" id="ARBA00001946"/>
    </source>
</evidence>
<dbReference type="Pfam" id="PF16953">
    <property type="entry name" value="PRORP"/>
    <property type="match status" value="1"/>
</dbReference>
<evidence type="ECO:0000256" key="10">
    <source>
        <dbReference type="ARBA" id="ARBA00022833"/>
    </source>
</evidence>
<keyword evidence="6" id="KW-0819">tRNA processing</keyword>
<comment type="similarity">
    <text evidence="4">Belongs to the PPR family. P subfamily.</text>
</comment>
<feature type="domain" description="PRORP" evidence="14">
    <location>
        <begin position="121"/>
        <end position="203"/>
    </location>
</feature>
<dbReference type="InterPro" id="IPR011990">
    <property type="entry name" value="TPR-like_helical_dom_sf"/>
</dbReference>
<keyword evidence="9" id="KW-0378">Hydrolase</keyword>
<name>A0AAN8LNC8_9TELE</name>
<evidence type="ECO:0000259" key="14">
    <source>
        <dbReference type="Pfam" id="PF16953"/>
    </source>
</evidence>
<evidence type="ECO:0000256" key="5">
    <source>
        <dbReference type="ARBA" id="ARBA00012179"/>
    </source>
</evidence>
<evidence type="ECO:0000256" key="12">
    <source>
        <dbReference type="ARBA" id="ARBA00022946"/>
    </source>
</evidence>
<evidence type="ECO:0000313" key="15">
    <source>
        <dbReference type="EMBL" id="KAK6304606.1"/>
    </source>
</evidence>
<protein>
    <recommendedName>
        <fullName evidence="5">ribonuclease P</fullName>
        <ecNumber evidence="5">3.1.26.5</ecNumber>
    </recommendedName>
</protein>
<evidence type="ECO:0000256" key="8">
    <source>
        <dbReference type="ARBA" id="ARBA00022723"/>
    </source>
</evidence>
<dbReference type="GO" id="GO:0004526">
    <property type="term" value="F:ribonuclease P activity"/>
    <property type="evidence" value="ECO:0007669"/>
    <property type="project" value="UniProtKB-EC"/>
</dbReference>
<dbReference type="InterPro" id="IPR031595">
    <property type="entry name" value="PRORP_C"/>
</dbReference>
<gene>
    <name evidence="15" type="ORF">J4Q44_G00251920</name>
</gene>
<dbReference type="EC" id="3.1.26.5" evidence="5"/>
<keyword evidence="16" id="KW-1185">Reference proteome</keyword>
<evidence type="ECO:0000256" key="7">
    <source>
        <dbReference type="ARBA" id="ARBA00022722"/>
    </source>
</evidence>
<dbReference type="EMBL" id="JAGTTL010000023">
    <property type="protein sequence ID" value="KAK6304606.1"/>
    <property type="molecule type" value="Genomic_DNA"/>
</dbReference>
<dbReference type="GO" id="GO:0046872">
    <property type="term" value="F:metal ion binding"/>
    <property type="evidence" value="ECO:0007669"/>
    <property type="project" value="UniProtKB-KW"/>
</dbReference>
<dbReference type="GO" id="GO:0097745">
    <property type="term" value="P:mitochondrial tRNA 5'-end processing"/>
    <property type="evidence" value="ECO:0007669"/>
    <property type="project" value="TreeGrafter"/>
</dbReference>
<evidence type="ECO:0000256" key="1">
    <source>
        <dbReference type="ARBA" id="ARBA00000928"/>
    </source>
</evidence>
<sequence>MDTRTLSYELLLQYLTLCVGGGHHLYDIMRSRFMTLDTGASSLFIKGFSRTEGGTDHPREHQEGHHATAWALYAELMEKGLIPNQETWQALFQSIPWRLWLKISKLGLRDQKWSGSWSTVDPRGLCLSCQAELEFIPLSQEEYAQLKDGVMGDLIPGRDVLNETTPEELESFKNFVKWKPAFVVVIDGLNVANMCIKGNQSQMRISSYDTIVQTNGSSWHIHYDETGAEERTLLLFDLHKP</sequence>
<keyword evidence="10" id="KW-0862">Zinc</keyword>
<comment type="catalytic activity">
    <reaction evidence="1">
        <text>Endonucleolytic cleavage of RNA, removing 5'-extranucleotides from tRNA precursor.</text>
        <dbReference type="EC" id="3.1.26.5"/>
    </reaction>
</comment>